<dbReference type="EMBL" id="ADCP02000001">
    <property type="protein sequence ID" value="EPC05951.1"/>
    <property type="molecule type" value="Genomic_DNA"/>
</dbReference>
<dbReference type="STRING" id="563192.HMPREF0179_05233"/>
<reference evidence="1 2" key="2">
    <citation type="submission" date="2013-04" db="EMBL/GenBank/DDBJ databases">
        <title>The Genome Sequence of Bilophila wadsworthia 3_1_6.</title>
        <authorList>
            <consortium name="The Broad Institute Genomics Platform"/>
            <person name="Earl A."/>
            <person name="Ward D."/>
            <person name="Feldgarden M."/>
            <person name="Gevers D."/>
            <person name="Sibley C."/>
            <person name="Strauss J."/>
            <person name="Allen-Vercoe E."/>
            <person name="Walker B."/>
            <person name="Young S."/>
            <person name="Zeng Q."/>
            <person name="Gargeya S."/>
            <person name="Fitzgerald M."/>
            <person name="Haas B."/>
            <person name="Abouelleil A."/>
            <person name="Allen A.W."/>
            <person name="Alvarado L."/>
            <person name="Arachchi H.M."/>
            <person name="Berlin A.M."/>
            <person name="Chapman S.B."/>
            <person name="Gainer-Dewar J."/>
            <person name="Goldberg J."/>
            <person name="Griggs A."/>
            <person name="Gujja S."/>
            <person name="Hansen M."/>
            <person name="Howarth C."/>
            <person name="Imamovic A."/>
            <person name="Ireland A."/>
            <person name="Larimer J."/>
            <person name="McCowan C."/>
            <person name="Murphy C."/>
            <person name="Pearson M."/>
            <person name="Poon T.W."/>
            <person name="Priest M."/>
            <person name="Roberts A."/>
            <person name="Saif S."/>
            <person name="Shea T."/>
            <person name="Sisk P."/>
            <person name="Sykes S."/>
            <person name="Wortman J."/>
            <person name="Nusbaum C."/>
            <person name="Birren B."/>
        </authorList>
    </citation>
    <scope>NUCLEOTIDE SEQUENCE [LARGE SCALE GENOMIC DNA]</scope>
    <source>
        <strain evidence="1 2">3_1_6</strain>
    </source>
</reference>
<evidence type="ECO:0000313" key="1">
    <source>
        <dbReference type="EMBL" id="EPC05951.1"/>
    </source>
</evidence>
<name>S2KXE8_BILW3</name>
<dbReference type="HOGENOM" id="CLU_2421080_0_0_7"/>
<comment type="caution">
    <text evidence="1">The sequence shown here is derived from an EMBL/GenBank/DDBJ whole genome shotgun (WGS) entry which is preliminary data.</text>
</comment>
<organism evidence="1 2">
    <name type="scientific">Bilophila wadsworthia (strain 3_1_6)</name>
    <dbReference type="NCBI Taxonomy" id="563192"/>
    <lineage>
        <taxon>Bacteria</taxon>
        <taxon>Pseudomonadati</taxon>
        <taxon>Thermodesulfobacteriota</taxon>
        <taxon>Desulfovibrionia</taxon>
        <taxon>Desulfovibrionales</taxon>
        <taxon>Desulfovibrionaceae</taxon>
        <taxon>Bilophila</taxon>
    </lineage>
</organism>
<dbReference type="AlphaFoldDB" id="S2KXE8"/>
<gene>
    <name evidence="1" type="ORF">HMPREF0179_05233</name>
</gene>
<reference evidence="1 2" key="1">
    <citation type="submission" date="2010-10" db="EMBL/GenBank/DDBJ databases">
        <authorList>
            <consortium name="The Broad Institute Genome Sequencing Platform"/>
            <person name="Ward D."/>
            <person name="Earl A."/>
            <person name="Feldgarden M."/>
            <person name="Young S.K."/>
            <person name="Gargeya S."/>
            <person name="Zeng Q."/>
            <person name="Alvarado L."/>
            <person name="Berlin A."/>
            <person name="Bochicchio J."/>
            <person name="Chapman S.B."/>
            <person name="Chen Z."/>
            <person name="Freedman E."/>
            <person name="Gellesch M."/>
            <person name="Goldberg J."/>
            <person name="Griggs A."/>
            <person name="Gujja S."/>
            <person name="Heilman E."/>
            <person name="Heiman D."/>
            <person name="Howarth C."/>
            <person name="Mehta T."/>
            <person name="Neiman D."/>
            <person name="Pearson M."/>
            <person name="Roberts A."/>
            <person name="Saif S."/>
            <person name="Shea T."/>
            <person name="Shenoy N."/>
            <person name="Sisk P."/>
            <person name="Stolte C."/>
            <person name="Sykes S."/>
            <person name="White J."/>
            <person name="Yandava C."/>
            <person name="Allen-Vercoe E."/>
            <person name="Sibley C."/>
            <person name="Ambrose C.E."/>
            <person name="Strauss J."/>
            <person name="Daigneault M."/>
            <person name="Haas B."/>
            <person name="Nusbaum C."/>
            <person name="Birren B."/>
        </authorList>
    </citation>
    <scope>NUCLEOTIDE SEQUENCE [LARGE SCALE GENOMIC DNA]</scope>
    <source>
        <strain evidence="1 2">3_1_6</strain>
    </source>
</reference>
<dbReference type="RefSeq" id="WP_016360822.1">
    <property type="nucleotide sequence ID" value="NZ_KE150238.1"/>
</dbReference>
<accession>S2KXE8</accession>
<proteinExistence type="predicted"/>
<evidence type="ECO:0000313" key="2">
    <source>
        <dbReference type="Proteomes" id="UP000006034"/>
    </source>
</evidence>
<keyword evidence="2" id="KW-1185">Reference proteome</keyword>
<protein>
    <submittedName>
        <fullName evidence="1">Uncharacterized protein</fullName>
    </submittedName>
</protein>
<dbReference type="Proteomes" id="UP000006034">
    <property type="component" value="Unassembled WGS sequence"/>
</dbReference>
<sequence length="91" mass="9767">MKSIQTKFIVLILGCILLSSSVIGGAGILNAKHVVDEDSVKIMNLMCKEKNRKSMRCLENPAIGQDAGGLPPLQSRIYAADIGLVLKQNDA</sequence>
<dbReference type="GeneID" id="78087871"/>